<reference evidence="1" key="1">
    <citation type="journal article" date="2020" name="mSystems">
        <title>Genome- and Community-Level Interaction Insights into Carbon Utilization and Element Cycling Functions of Hydrothermarchaeota in Hydrothermal Sediment.</title>
        <authorList>
            <person name="Zhou Z."/>
            <person name="Liu Y."/>
            <person name="Xu W."/>
            <person name="Pan J."/>
            <person name="Luo Z.H."/>
            <person name="Li M."/>
        </authorList>
    </citation>
    <scope>NUCLEOTIDE SEQUENCE [LARGE SCALE GENOMIC DNA]</scope>
    <source>
        <strain evidence="1">SpSt-81</strain>
    </source>
</reference>
<gene>
    <name evidence="1" type="ORF">ENW00_04345</name>
</gene>
<evidence type="ECO:0000313" key="1">
    <source>
        <dbReference type="EMBL" id="HFX13377.1"/>
    </source>
</evidence>
<keyword evidence="1" id="KW-0238">DNA-binding</keyword>
<dbReference type="EMBL" id="DTIN01000014">
    <property type="protein sequence ID" value="HFX13377.1"/>
    <property type="molecule type" value="Genomic_DNA"/>
</dbReference>
<comment type="caution">
    <text evidence="1">The sequence shown here is derived from an EMBL/GenBank/DDBJ whole genome shotgun (WGS) entry which is preliminary data.</text>
</comment>
<name>A0A7C3RM65_DICTH</name>
<dbReference type="AlphaFoldDB" id="A0A7C3RM65"/>
<sequence length="82" mass="9516">MIEKVLEYIKDKRIINIDKLKKDLHLSDEEWELILLQLKDLGYIKKESLSESIKCSSCPFAKSCSQGCLQSGILYFVKPHKD</sequence>
<dbReference type="GO" id="GO:0003677">
    <property type="term" value="F:DNA binding"/>
    <property type="evidence" value="ECO:0007669"/>
    <property type="project" value="UniProtKB-KW"/>
</dbReference>
<dbReference type="Gene3D" id="1.10.10.10">
    <property type="entry name" value="Winged helix-like DNA-binding domain superfamily/Winged helix DNA-binding domain"/>
    <property type="match status" value="1"/>
</dbReference>
<proteinExistence type="predicted"/>
<dbReference type="InterPro" id="IPR036388">
    <property type="entry name" value="WH-like_DNA-bd_sf"/>
</dbReference>
<organism evidence="1">
    <name type="scientific">Dictyoglomus thermophilum</name>
    <dbReference type="NCBI Taxonomy" id="14"/>
    <lineage>
        <taxon>Bacteria</taxon>
        <taxon>Pseudomonadati</taxon>
        <taxon>Dictyoglomota</taxon>
        <taxon>Dictyoglomia</taxon>
        <taxon>Dictyoglomales</taxon>
        <taxon>Dictyoglomaceae</taxon>
        <taxon>Dictyoglomus</taxon>
    </lineage>
</organism>
<accession>A0A7C3RM65</accession>
<protein>
    <submittedName>
        <fullName evidence="1">DNA-binding protein</fullName>
    </submittedName>
</protein>